<dbReference type="InterPro" id="IPR018490">
    <property type="entry name" value="cNMP-bd_dom_sf"/>
</dbReference>
<dbReference type="EMBL" id="GG662770">
    <property type="protein sequence ID" value="EWS75519.1"/>
    <property type="molecule type" value="Genomic_DNA"/>
</dbReference>
<dbReference type="GeneID" id="24440655"/>
<sequence length="953" mass="111850">MDVEERKELLSLIFDSDIIYQISYSMCVNALKKSDKLKQEEDLYVIEKNLAEINGFFKEIKKQNNFSNYMNLLRYLEYVQKPKYSTVFNYDDDSDSIFFIMKGQVCVLLPDTNYEFNRYSMDIKRSAQKKLQSLQNRHKELKNIFEQHDNPNFSIKRVYKNPSDDDDDDDGDEQEDEEAQQPWGYDIQTINLIHPQFFCAKVLKQNEYFGEIGVEFNIPRSATIVCKTDCEFAILPAKAYSTEINNKFYSEDRFVSRLRDINYMFKTMSKHMINIFASQTHVQICNSHTDIFKMNDTADYIYFIEKGQVEIYQNYFYQDLKLPSEDMDVNPIYQDQTQVNSISEFQVYKLKAAILEKGQYFGEDGIIYKRQQGIRVTSAYAKTQCIFLKIKKDFFYNNFKAFIECDKLSESIIQENLKTIKMKTQENEEYEQYYCSLISKKIKELKHSKDNDKRTNTPQNNRQDTQISEIMKEEDDILNTKKMKKNLFELYKEEKTCQIFQSKNTLTPITTYKRDHLQISPLSIQKRSTLKFENENYSQFDNFVEDYLYPEVNMNLNPNLFIKKMKKKYKSGRSVSQITLKTPKEQHNLETPINTYNQFTESHSSLKFKGSQTFNNTQQIVNKPQTNKNKIQKARSNQQTPMKINSPNHSRAQSALIQNFKNCIVEQNQYHQNQNDANQINLSRNGYLGIDHNDFTIKIVQTGDIVQDFQSPPKIANFIESSNKQQQLQSAAYNQDKYNQFDKLTTKSSLYYINTKRSAIHHKSASQGGPYSITRSLKEDSRNNQIDKNNNLNKSRNSQSQSILYETKQKNTVKERYGIDSKFLIKEKLSFLINAKEKINQHSQQLYNKPLIKFKSITTVPYKTGQIPVNQIKKFSTLNAQDLIKSINQINTQNNNLNNSNIKSPLTAKVKNNQQNSSVSSFFTFMSQPKSNIQNSNYLGIHKKINSFNLQNQ</sequence>
<dbReference type="InParanoid" id="W7XL19"/>
<feature type="domain" description="Cyclic nucleotide-binding" evidence="2">
    <location>
        <begin position="264"/>
        <end position="395"/>
    </location>
</feature>
<protein>
    <submittedName>
        <fullName evidence="3">Cyclic nucleotide-binding domain protein</fullName>
    </submittedName>
</protein>
<dbReference type="PANTHER" id="PTHR23011">
    <property type="entry name" value="CYCLIC NUCLEOTIDE-BINDING DOMAIN CONTAINING PROTEIN"/>
    <property type="match status" value="1"/>
</dbReference>
<dbReference type="PANTHER" id="PTHR23011:SF28">
    <property type="entry name" value="CYCLIC NUCLEOTIDE-BINDING DOMAIN CONTAINING PROTEIN"/>
    <property type="match status" value="1"/>
</dbReference>
<dbReference type="SMART" id="SM00100">
    <property type="entry name" value="cNMP"/>
    <property type="match status" value="1"/>
</dbReference>
<dbReference type="InterPro" id="IPR000595">
    <property type="entry name" value="cNMP-bd_dom"/>
</dbReference>
<dbReference type="STRING" id="312017.W7XL19"/>
<name>W7XL19_TETTS</name>
<reference evidence="4" key="1">
    <citation type="journal article" date="2006" name="PLoS Biol.">
        <title>Macronuclear genome sequence of the ciliate Tetrahymena thermophila, a model eukaryote.</title>
        <authorList>
            <person name="Eisen J.A."/>
            <person name="Coyne R.S."/>
            <person name="Wu M."/>
            <person name="Wu D."/>
            <person name="Thiagarajan M."/>
            <person name="Wortman J.R."/>
            <person name="Badger J.H."/>
            <person name="Ren Q."/>
            <person name="Amedeo P."/>
            <person name="Jones K.M."/>
            <person name="Tallon L.J."/>
            <person name="Delcher A.L."/>
            <person name="Salzberg S.L."/>
            <person name="Silva J.C."/>
            <person name="Haas B.J."/>
            <person name="Majoros W.H."/>
            <person name="Farzad M."/>
            <person name="Carlton J.M."/>
            <person name="Smith R.K. Jr."/>
            <person name="Garg J."/>
            <person name="Pearlman R.E."/>
            <person name="Karrer K.M."/>
            <person name="Sun L."/>
            <person name="Manning G."/>
            <person name="Elde N.C."/>
            <person name="Turkewitz A.P."/>
            <person name="Asai D.J."/>
            <person name="Wilkes D.E."/>
            <person name="Wang Y."/>
            <person name="Cai H."/>
            <person name="Collins K."/>
            <person name="Stewart B.A."/>
            <person name="Lee S.R."/>
            <person name="Wilamowska K."/>
            <person name="Weinberg Z."/>
            <person name="Ruzzo W.L."/>
            <person name="Wloga D."/>
            <person name="Gaertig J."/>
            <person name="Frankel J."/>
            <person name="Tsao C.-C."/>
            <person name="Gorovsky M.A."/>
            <person name="Keeling P.J."/>
            <person name="Waller R.F."/>
            <person name="Patron N.J."/>
            <person name="Cherry J.M."/>
            <person name="Stover N.A."/>
            <person name="Krieger C.J."/>
            <person name="del Toro C."/>
            <person name="Ryder H.F."/>
            <person name="Williamson S.C."/>
            <person name="Barbeau R.A."/>
            <person name="Hamilton E.P."/>
            <person name="Orias E."/>
        </authorList>
    </citation>
    <scope>NUCLEOTIDE SEQUENCE [LARGE SCALE GENOMIC DNA]</scope>
    <source>
        <strain evidence="4">SB210</strain>
    </source>
</reference>
<evidence type="ECO:0000256" key="1">
    <source>
        <dbReference type="SAM" id="MobiDB-lite"/>
    </source>
</evidence>
<evidence type="ECO:0000313" key="4">
    <source>
        <dbReference type="Proteomes" id="UP000009168"/>
    </source>
</evidence>
<feature type="compositionally biased region" description="Polar residues" evidence="1">
    <location>
        <begin position="456"/>
        <end position="466"/>
    </location>
</feature>
<dbReference type="OrthoDB" id="166212at2759"/>
<dbReference type="Proteomes" id="UP000009168">
    <property type="component" value="Unassembled WGS sequence"/>
</dbReference>
<dbReference type="InterPro" id="IPR014710">
    <property type="entry name" value="RmlC-like_jellyroll"/>
</dbReference>
<dbReference type="InterPro" id="IPR018488">
    <property type="entry name" value="cNMP-bd_CS"/>
</dbReference>
<feature type="compositionally biased region" description="Acidic residues" evidence="1">
    <location>
        <begin position="164"/>
        <end position="179"/>
    </location>
</feature>
<dbReference type="CDD" id="cd00038">
    <property type="entry name" value="CAP_ED"/>
    <property type="match status" value="2"/>
</dbReference>
<proteinExistence type="predicted"/>
<dbReference type="SUPFAM" id="SSF51206">
    <property type="entry name" value="cAMP-binding domain-like"/>
    <property type="match status" value="2"/>
</dbReference>
<feature type="domain" description="Cyclic nucleotide-binding" evidence="2">
    <location>
        <begin position="203"/>
        <end position="240"/>
    </location>
</feature>
<feature type="compositionally biased region" description="Polar residues" evidence="1">
    <location>
        <begin position="765"/>
        <end position="775"/>
    </location>
</feature>
<accession>W7XL19</accession>
<dbReference type="RefSeq" id="XP_012651988.1">
    <property type="nucleotide sequence ID" value="XM_012796534.1"/>
</dbReference>
<feature type="region of interest" description="Disordered" evidence="1">
    <location>
        <begin position="763"/>
        <end position="800"/>
    </location>
</feature>
<feature type="region of interest" description="Disordered" evidence="1">
    <location>
        <begin position="447"/>
        <end position="466"/>
    </location>
</feature>
<dbReference type="AlphaFoldDB" id="W7XL19"/>
<organism evidence="3 4">
    <name type="scientific">Tetrahymena thermophila (strain SB210)</name>
    <dbReference type="NCBI Taxonomy" id="312017"/>
    <lineage>
        <taxon>Eukaryota</taxon>
        <taxon>Sar</taxon>
        <taxon>Alveolata</taxon>
        <taxon>Ciliophora</taxon>
        <taxon>Intramacronucleata</taxon>
        <taxon>Oligohymenophorea</taxon>
        <taxon>Hymenostomatida</taxon>
        <taxon>Tetrahymenina</taxon>
        <taxon>Tetrahymenidae</taxon>
        <taxon>Tetrahymena</taxon>
    </lineage>
</organism>
<keyword evidence="4" id="KW-1185">Reference proteome</keyword>
<dbReference type="Gene3D" id="2.60.120.10">
    <property type="entry name" value="Jelly Rolls"/>
    <property type="match status" value="2"/>
</dbReference>
<feature type="region of interest" description="Disordered" evidence="1">
    <location>
        <begin position="154"/>
        <end position="181"/>
    </location>
</feature>
<evidence type="ECO:0000313" key="3">
    <source>
        <dbReference type="EMBL" id="EWS75519.1"/>
    </source>
</evidence>
<feature type="region of interest" description="Disordered" evidence="1">
    <location>
        <begin position="626"/>
        <end position="647"/>
    </location>
</feature>
<feature type="compositionally biased region" description="Low complexity" evidence="1">
    <location>
        <begin position="783"/>
        <end position="793"/>
    </location>
</feature>
<dbReference type="PROSITE" id="PS50042">
    <property type="entry name" value="CNMP_BINDING_3"/>
    <property type="match status" value="2"/>
</dbReference>
<dbReference type="PROSITE" id="PS00889">
    <property type="entry name" value="CNMP_BINDING_2"/>
    <property type="match status" value="1"/>
</dbReference>
<dbReference type="KEGG" id="tet:TTHERM_000784328"/>
<gene>
    <name evidence="3" type="ORF">TTHERM_000784328</name>
</gene>
<evidence type="ECO:0000259" key="2">
    <source>
        <dbReference type="PROSITE" id="PS50042"/>
    </source>
</evidence>